<dbReference type="GeneID" id="104583870"/>
<keyword evidence="1" id="KW-0479">Metal-binding</keyword>
<dbReference type="EMBL" id="CM000882">
    <property type="protein sequence ID" value="KQK01658.1"/>
    <property type="molecule type" value="Genomic_DNA"/>
</dbReference>
<name>I1IEN0_BRADI</name>
<dbReference type="KEGG" id="bdi:104583870"/>
<keyword evidence="1" id="KW-0862">Zinc</keyword>
<dbReference type="GO" id="GO:0010090">
    <property type="term" value="P:trichome morphogenesis"/>
    <property type="evidence" value="ECO:0007669"/>
    <property type="project" value="InterPro"/>
</dbReference>
<keyword evidence="6" id="KW-1185">Reference proteome</keyword>
<evidence type="ECO:0000256" key="1">
    <source>
        <dbReference type="PROSITE-ProRule" id="PRU00042"/>
    </source>
</evidence>
<evidence type="ECO:0000313" key="5">
    <source>
        <dbReference type="EnsemblPlants" id="KQK01658"/>
    </source>
</evidence>
<sequence>MATPLEQVRSVDSFSQLPFIRQAVAAAPARDTTIRLFGHEFSNNNADERHQQHKESSAPGTGSPEYAANNNNGSTVTSDGGSGGKERKFECHYCCRNFPTSQALGGHQNAHKRERQHAKRAHLQASLAAMHHHHHRYAAVPAHHMYGALLGYPPPPPAHYSMWTTTTAAAGPPGSAYGLGPGSMAQPIDGSPVQGLWGPRPVQSFAGPHGPADMVPVMRPAAAGAQVVVDFKDDEKKAVMSLLSSSSSPPSLSSCSSTSAPEKIAAGRCELGQQRQEAVISLDLHL</sequence>
<dbReference type="Proteomes" id="UP000008810">
    <property type="component" value="Chromosome 3"/>
</dbReference>
<dbReference type="InterPro" id="IPR013087">
    <property type="entry name" value="Znf_C2H2_type"/>
</dbReference>
<dbReference type="SUPFAM" id="SSF57667">
    <property type="entry name" value="beta-beta-alpha zinc fingers"/>
    <property type="match status" value="1"/>
</dbReference>
<dbReference type="PROSITE" id="PS50157">
    <property type="entry name" value="ZINC_FINGER_C2H2_2"/>
    <property type="match status" value="1"/>
</dbReference>
<dbReference type="GO" id="GO:0009739">
    <property type="term" value="P:response to gibberellin"/>
    <property type="evidence" value="ECO:0007669"/>
    <property type="project" value="InterPro"/>
</dbReference>
<dbReference type="OMA" id="MENFGMT"/>
<dbReference type="InterPro" id="IPR036236">
    <property type="entry name" value="Znf_C2H2_sf"/>
</dbReference>
<evidence type="ECO:0000256" key="2">
    <source>
        <dbReference type="SAM" id="MobiDB-lite"/>
    </source>
</evidence>
<dbReference type="InterPro" id="IPR044291">
    <property type="entry name" value="GIS/GIS2/ZFP8"/>
</dbReference>
<accession>I1IEN0</accession>
<dbReference type="RefSeq" id="XP_010236047.1">
    <property type="nucleotide sequence ID" value="XM_010237745.3"/>
</dbReference>
<dbReference type="PANTHER" id="PTHR46547">
    <property type="entry name" value="ZINC FINGER PROTEIN GIS"/>
    <property type="match status" value="1"/>
</dbReference>
<gene>
    <name evidence="5" type="primary">LOC104583870</name>
    <name evidence="4" type="ORF">BRADI_3g57370v3</name>
</gene>
<reference evidence="5" key="3">
    <citation type="submission" date="2018-08" db="UniProtKB">
        <authorList>
            <consortium name="EnsemblPlants"/>
        </authorList>
    </citation>
    <scope>IDENTIFICATION</scope>
    <source>
        <strain evidence="5">cv. Bd21</strain>
    </source>
</reference>
<dbReference type="AlphaFoldDB" id="I1IEN0"/>
<evidence type="ECO:0000259" key="3">
    <source>
        <dbReference type="PROSITE" id="PS50157"/>
    </source>
</evidence>
<proteinExistence type="predicted"/>
<dbReference type="PROSITE" id="PS00028">
    <property type="entry name" value="ZINC_FINGER_C2H2_1"/>
    <property type="match status" value="1"/>
</dbReference>
<reference evidence="4 5" key="1">
    <citation type="journal article" date="2010" name="Nature">
        <title>Genome sequencing and analysis of the model grass Brachypodium distachyon.</title>
        <authorList>
            <consortium name="International Brachypodium Initiative"/>
        </authorList>
    </citation>
    <scope>NUCLEOTIDE SEQUENCE [LARGE SCALE GENOMIC DNA]</scope>
    <source>
        <strain evidence="4">Bd21</strain>
        <strain evidence="5">cv. Bd21</strain>
    </source>
</reference>
<dbReference type="OrthoDB" id="9442240at2759"/>
<dbReference type="GO" id="GO:0003700">
    <property type="term" value="F:DNA-binding transcription factor activity"/>
    <property type="evidence" value="ECO:0007669"/>
    <property type="project" value="InterPro"/>
</dbReference>
<reference evidence="4" key="2">
    <citation type="submission" date="2017-06" db="EMBL/GenBank/DDBJ databases">
        <title>WGS assembly of Brachypodium distachyon.</title>
        <authorList>
            <consortium name="The International Brachypodium Initiative"/>
            <person name="Lucas S."/>
            <person name="Harmon-Smith M."/>
            <person name="Lail K."/>
            <person name="Tice H."/>
            <person name="Grimwood J."/>
            <person name="Bruce D."/>
            <person name="Barry K."/>
            <person name="Shu S."/>
            <person name="Lindquist E."/>
            <person name="Wang M."/>
            <person name="Pitluck S."/>
            <person name="Vogel J.P."/>
            <person name="Garvin D.F."/>
            <person name="Mockler T.C."/>
            <person name="Schmutz J."/>
            <person name="Rokhsar D."/>
            <person name="Bevan M.W."/>
        </authorList>
    </citation>
    <scope>NUCLEOTIDE SEQUENCE</scope>
    <source>
        <strain evidence="4">Bd21</strain>
    </source>
</reference>
<evidence type="ECO:0000313" key="4">
    <source>
        <dbReference type="EMBL" id="KQK01658.1"/>
    </source>
</evidence>
<feature type="region of interest" description="Disordered" evidence="2">
    <location>
        <begin position="43"/>
        <end position="83"/>
    </location>
</feature>
<dbReference type="Gene3D" id="3.30.160.60">
    <property type="entry name" value="Classic Zinc Finger"/>
    <property type="match status" value="1"/>
</dbReference>
<dbReference type="Gramene" id="KQK01658">
    <property type="protein sequence ID" value="KQK01658"/>
    <property type="gene ID" value="BRADI_3g57370v3"/>
</dbReference>
<protein>
    <recommendedName>
        <fullName evidence="3">C2H2-type domain-containing protein</fullName>
    </recommendedName>
</protein>
<feature type="compositionally biased region" description="Basic and acidic residues" evidence="2">
    <location>
        <begin position="46"/>
        <end position="56"/>
    </location>
</feature>
<feature type="compositionally biased region" description="Low complexity" evidence="2">
    <location>
        <begin position="69"/>
        <end position="79"/>
    </location>
</feature>
<dbReference type="HOGENOM" id="CLU_058544_0_1_1"/>
<dbReference type="EnsemblPlants" id="KQK01658">
    <property type="protein sequence ID" value="KQK01658"/>
    <property type="gene ID" value="BRADI_3g57370v3"/>
</dbReference>
<keyword evidence="1" id="KW-0863">Zinc-finger</keyword>
<dbReference type="GO" id="GO:0008270">
    <property type="term" value="F:zinc ion binding"/>
    <property type="evidence" value="ECO:0007669"/>
    <property type="project" value="UniProtKB-KW"/>
</dbReference>
<evidence type="ECO:0000313" key="6">
    <source>
        <dbReference type="Proteomes" id="UP000008810"/>
    </source>
</evidence>
<dbReference type="eggNOG" id="ENOG502R1BM">
    <property type="taxonomic scope" value="Eukaryota"/>
</dbReference>
<dbReference type="STRING" id="15368.I1IEN0"/>
<feature type="domain" description="C2H2-type" evidence="3">
    <location>
        <begin position="89"/>
        <end position="116"/>
    </location>
</feature>
<dbReference type="PANTHER" id="PTHR46547:SF4">
    <property type="entry name" value="OS02G0775600 PROTEIN"/>
    <property type="match status" value="1"/>
</dbReference>
<organism evidence="5">
    <name type="scientific">Brachypodium distachyon</name>
    <name type="common">Purple false brome</name>
    <name type="synonym">Trachynia distachya</name>
    <dbReference type="NCBI Taxonomy" id="15368"/>
    <lineage>
        <taxon>Eukaryota</taxon>
        <taxon>Viridiplantae</taxon>
        <taxon>Streptophyta</taxon>
        <taxon>Embryophyta</taxon>
        <taxon>Tracheophyta</taxon>
        <taxon>Spermatophyta</taxon>
        <taxon>Magnoliopsida</taxon>
        <taxon>Liliopsida</taxon>
        <taxon>Poales</taxon>
        <taxon>Poaceae</taxon>
        <taxon>BOP clade</taxon>
        <taxon>Pooideae</taxon>
        <taxon>Stipodae</taxon>
        <taxon>Brachypodieae</taxon>
        <taxon>Brachypodium</taxon>
    </lineage>
</organism>